<dbReference type="FunFam" id="1.20.1310.10:FF:000001">
    <property type="entry name" value="Cullin 3"/>
    <property type="match status" value="1"/>
</dbReference>
<dbReference type="InterPro" id="IPR016158">
    <property type="entry name" value="Cullin_homology"/>
</dbReference>
<dbReference type="InterPro" id="IPR036317">
    <property type="entry name" value="Cullin_homology_sf"/>
</dbReference>
<dbReference type="InterPro" id="IPR036390">
    <property type="entry name" value="WH_DNA-bd_sf"/>
</dbReference>
<protein>
    <recommendedName>
        <fullName evidence="6">Cullin family profile domain-containing protein</fullName>
    </recommendedName>
</protein>
<evidence type="ECO:0000313" key="8">
    <source>
        <dbReference type="Proteomes" id="UP001165065"/>
    </source>
</evidence>
<organism evidence="7 8">
    <name type="scientific">Triparma columacea</name>
    <dbReference type="NCBI Taxonomy" id="722753"/>
    <lineage>
        <taxon>Eukaryota</taxon>
        <taxon>Sar</taxon>
        <taxon>Stramenopiles</taxon>
        <taxon>Ochrophyta</taxon>
        <taxon>Bolidophyceae</taxon>
        <taxon>Parmales</taxon>
        <taxon>Triparmaceae</taxon>
        <taxon>Triparma</taxon>
    </lineage>
</organism>
<dbReference type="Pfam" id="PF10557">
    <property type="entry name" value="Cullin_Nedd8"/>
    <property type="match status" value="1"/>
</dbReference>
<evidence type="ECO:0000256" key="1">
    <source>
        <dbReference type="ARBA" id="ARBA00006019"/>
    </source>
</evidence>
<dbReference type="Gene3D" id="1.20.1310.10">
    <property type="entry name" value="Cullin Repeats"/>
    <property type="match status" value="4"/>
</dbReference>
<dbReference type="PROSITE" id="PS50069">
    <property type="entry name" value="CULLIN_2"/>
    <property type="match status" value="1"/>
</dbReference>
<proteinExistence type="inferred from homology"/>
<dbReference type="SUPFAM" id="SSF74788">
    <property type="entry name" value="Cullin repeat-like"/>
    <property type="match status" value="1"/>
</dbReference>
<dbReference type="InterPro" id="IPR016157">
    <property type="entry name" value="Cullin_CS"/>
</dbReference>
<gene>
    <name evidence="7" type="ORF">TrCOL_g5623</name>
</gene>
<dbReference type="Pfam" id="PF26557">
    <property type="entry name" value="Cullin_AB"/>
    <property type="match status" value="1"/>
</dbReference>
<dbReference type="AlphaFoldDB" id="A0A9W7GC72"/>
<dbReference type="SUPFAM" id="SSF46785">
    <property type="entry name" value="Winged helix' DNA-binding domain"/>
    <property type="match status" value="1"/>
</dbReference>
<dbReference type="GO" id="GO:0031461">
    <property type="term" value="C:cullin-RING ubiquitin ligase complex"/>
    <property type="evidence" value="ECO:0007669"/>
    <property type="project" value="InterPro"/>
</dbReference>
<accession>A0A9W7GC72</accession>
<evidence type="ECO:0000259" key="6">
    <source>
        <dbReference type="PROSITE" id="PS50069"/>
    </source>
</evidence>
<dbReference type="InterPro" id="IPR059120">
    <property type="entry name" value="Cullin-like_AB"/>
</dbReference>
<dbReference type="GO" id="GO:0006511">
    <property type="term" value="P:ubiquitin-dependent protein catabolic process"/>
    <property type="evidence" value="ECO:0007669"/>
    <property type="project" value="InterPro"/>
</dbReference>
<keyword evidence="3" id="KW-0832">Ubl conjugation</keyword>
<evidence type="ECO:0000313" key="7">
    <source>
        <dbReference type="EMBL" id="GMI40928.1"/>
    </source>
</evidence>
<dbReference type="InterPro" id="IPR001373">
    <property type="entry name" value="Cullin_N"/>
</dbReference>
<evidence type="ECO:0000256" key="5">
    <source>
        <dbReference type="RuleBase" id="RU003829"/>
    </source>
</evidence>
<dbReference type="Pfam" id="PF00888">
    <property type="entry name" value="Cullin"/>
    <property type="match status" value="1"/>
</dbReference>
<feature type="domain" description="Cullin family profile" evidence="6">
    <location>
        <begin position="391"/>
        <end position="626"/>
    </location>
</feature>
<dbReference type="FunFam" id="1.20.1310.10:FF:000002">
    <property type="entry name" value="cullin-3 isoform X1"/>
    <property type="match status" value="1"/>
</dbReference>
<dbReference type="InterPro" id="IPR036388">
    <property type="entry name" value="WH-like_DNA-bd_sf"/>
</dbReference>
<dbReference type="PROSITE" id="PS01256">
    <property type="entry name" value="CULLIN_1"/>
    <property type="match status" value="1"/>
</dbReference>
<dbReference type="FunFam" id="1.10.10.10:FF:000014">
    <property type="entry name" value="Cullin 1"/>
    <property type="match status" value="1"/>
</dbReference>
<dbReference type="SUPFAM" id="SSF75632">
    <property type="entry name" value="Cullin homology domain"/>
    <property type="match status" value="1"/>
</dbReference>
<dbReference type="InterPro" id="IPR019559">
    <property type="entry name" value="Cullin_neddylation_domain"/>
</dbReference>
<dbReference type="SMART" id="SM00182">
    <property type="entry name" value="CULLIN"/>
    <property type="match status" value="1"/>
</dbReference>
<dbReference type="EMBL" id="BRYA01000139">
    <property type="protein sequence ID" value="GMI40928.1"/>
    <property type="molecule type" value="Genomic_DNA"/>
</dbReference>
<dbReference type="OrthoDB" id="27073at2759"/>
<sequence length="749" mass="86416">MSLGNAKIIRFESGWEEEIKVKALGRLQDHLNNGAEKGQDKLFNNNDYVLTYTVCYNMCTQRTPYNWSENLYAKHGETIEEYLKDHVLGALKEKTDAFLLKELQHRWKNHMIMNKWLQKFFMYLDRYYVKHHSLPTLAIAGLRKFKTLIYDEVKKDVANAMLVIIDEERDGKVVDRDLLRQVVELFESMGMGSLDSYTADLEEPLLVTTREYYARKREEWIAKDSTPDYLIKAEKALEDEKERVLNYLNSHSECKVLRVCEEELLEKCQKTLLDKEGSGCKALLANDKTEDLERMFALFNRLDNGLSPMAKIVEEYIAFVGHSFIDEREARLKAEEKKEKPDDPDFIKKLLGCHAKYTDVIKAHFTNHPNFQKAMKEAFTDIMNRSVGSYTNAELLSTFSDRILKAGGEKMSETEVDSSLDKLVELFSYLDDKDFFGEVFRNQLAKRLLNQKSASDDLEKAMISKLKVQVGTQFTSKMEGMLNDLSTALEHEKAFKEFRENDSEKSRKVLDTAVQVLTTGNWPTYQCPEISLPNQMQLAVDQFMRFYNAEGTTRRVKWFYSLGTVKIKAAFPGKEGKMSTYDLEVATLQAAAIMAFEDGKSYTFTELADKLMMDPKFLKPVMHSLCCGKYKVIAKNPSTSKITDKDSFTVNKKFKSPNKKVKIPMASLDANANTKKVEEDRSITIDAALVRIMKSRKTLDHQTLIAEVLSQLHFFKPNAKQIKKRIESLLEREYLERSEDNPGHYNYLA</sequence>
<comment type="similarity">
    <text evidence="1 4 5">Belongs to the cullin family.</text>
</comment>
<dbReference type="Proteomes" id="UP001165065">
    <property type="component" value="Unassembled WGS sequence"/>
</dbReference>
<dbReference type="Gene3D" id="3.30.230.130">
    <property type="entry name" value="Cullin, Chain C, Domain 2"/>
    <property type="match status" value="1"/>
</dbReference>
<evidence type="ECO:0000256" key="4">
    <source>
        <dbReference type="PROSITE-ProRule" id="PRU00330"/>
    </source>
</evidence>
<keyword evidence="8" id="KW-1185">Reference proteome</keyword>
<keyword evidence="2" id="KW-1017">Isopeptide bond</keyword>
<name>A0A9W7GC72_9STRA</name>
<comment type="caution">
    <text evidence="7">The sequence shown here is derived from an EMBL/GenBank/DDBJ whole genome shotgun (WGS) entry which is preliminary data.</text>
</comment>
<dbReference type="InterPro" id="IPR045093">
    <property type="entry name" value="Cullin"/>
</dbReference>
<dbReference type="GO" id="GO:0031625">
    <property type="term" value="F:ubiquitin protein ligase binding"/>
    <property type="evidence" value="ECO:0007669"/>
    <property type="project" value="InterPro"/>
</dbReference>
<evidence type="ECO:0000256" key="3">
    <source>
        <dbReference type="ARBA" id="ARBA00022843"/>
    </source>
</evidence>
<evidence type="ECO:0000256" key="2">
    <source>
        <dbReference type="ARBA" id="ARBA00022499"/>
    </source>
</evidence>
<dbReference type="PANTHER" id="PTHR11932">
    <property type="entry name" value="CULLIN"/>
    <property type="match status" value="1"/>
</dbReference>
<dbReference type="SMART" id="SM00884">
    <property type="entry name" value="Cullin_Nedd8"/>
    <property type="match status" value="1"/>
</dbReference>
<dbReference type="InterPro" id="IPR016159">
    <property type="entry name" value="Cullin_repeat-like_dom_sf"/>
</dbReference>
<reference evidence="8" key="1">
    <citation type="journal article" date="2023" name="Commun. Biol.">
        <title>Genome analysis of Parmales, the sister group of diatoms, reveals the evolutionary specialization of diatoms from phago-mixotrophs to photoautotrophs.</title>
        <authorList>
            <person name="Ban H."/>
            <person name="Sato S."/>
            <person name="Yoshikawa S."/>
            <person name="Yamada K."/>
            <person name="Nakamura Y."/>
            <person name="Ichinomiya M."/>
            <person name="Sato N."/>
            <person name="Blanc-Mathieu R."/>
            <person name="Endo H."/>
            <person name="Kuwata A."/>
            <person name="Ogata H."/>
        </authorList>
    </citation>
    <scope>NUCLEOTIDE SEQUENCE [LARGE SCALE GENOMIC DNA]</scope>
</reference>
<dbReference type="Gene3D" id="1.10.10.10">
    <property type="entry name" value="Winged helix-like DNA-binding domain superfamily/Winged helix DNA-binding domain"/>
    <property type="match status" value="1"/>
</dbReference>